<dbReference type="EMBL" id="VTPC01001210">
    <property type="protein sequence ID" value="KAF2902695.1"/>
    <property type="molecule type" value="Genomic_DNA"/>
</dbReference>
<reference evidence="1" key="1">
    <citation type="submission" date="2019-08" db="EMBL/GenBank/DDBJ databases">
        <title>The genome of the North American firefly Photinus pyralis.</title>
        <authorList>
            <consortium name="Photinus pyralis genome working group"/>
            <person name="Fallon T.R."/>
            <person name="Sander Lower S.E."/>
            <person name="Weng J.-K."/>
        </authorList>
    </citation>
    <scope>NUCLEOTIDE SEQUENCE</scope>
    <source>
        <strain evidence="1">TRF0915ILg1</strain>
        <tissue evidence="1">Whole body</tissue>
    </source>
</reference>
<comment type="caution">
    <text evidence="1">The sequence shown here is derived from an EMBL/GenBank/DDBJ whole genome shotgun (WGS) entry which is preliminary data.</text>
</comment>
<protein>
    <submittedName>
        <fullName evidence="1">Uncharacterized protein</fullName>
    </submittedName>
</protein>
<name>A0A8K0DLP7_IGNLU</name>
<proteinExistence type="predicted"/>
<accession>A0A8K0DLP7</accession>
<organism evidence="1 2">
    <name type="scientific">Ignelater luminosus</name>
    <name type="common">Cucubano</name>
    <name type="synonym">Pyrophorus luminosus</name>
    <dbReference type="NCBI Taxonomy" id="2038154"/>
    <lineage>
        <taxon>Eukaryota</taxon>
        <taxon>Metazoa</taxon>
        <taxon>Ecdysozoa</taxon>
        <taxon>Arthropoda</taxon>
        <taxon>Hexapoda</taxon>
        <taxon>Insecta</taxon>
        <taxon>Pterygota</taxon>
        <taxon>Neoptera</taxon>
        <taxon>Endopterygota</taxon>
        <taxon>Coleoptera</taxon>
        <taxon>Polyphaga</taxon>
        <taxon>Elateriformia</taxon>
        <taxon>Elateroidea</taxon>
        <taxon>Elateridae</taxon>
        <taxon>Agrypninae</taxon>
        <taxon>Pyrophorini</taxon>
        <taxon>Ignelater</taxon>
    </lineage>
</organism>
<evidence type="ECO:0000313" key="2">
    <source>
        <dbReference type="Proteomes" id="UP000801492"/>
    </source>
</evidence>
<dbReference type="AlphaFoldDB" id="A0A8K0DLP7"/>
<gene>
    <name evidence="1" type="ORF">ILUMI_03494</name>
</gene>
<evidence type="ECO:0000313" key="1">
    <source>
        <dbReference type="EMBL" id="KAF2902695.1"/>
    </source>
</evidence>
<sequence length="133" mass="14984">MYAEPDLLVDGLYIEPPEASTILTGKDSTEEEDNCEIDHLFGKQLAATVLRNSGNTEDIDSKSSNIQTTSNTGNHTYPFEMCSNNYSCVIRDLNLRCSRFLISNYSHLLVNKTVAEIEVFIDDEIVHYLVEQS</sequence>
<dbReference type="Proteomes" id="UP000801492">
    <property type="component" value="Unassembled WGS sequence"/>
</dbReference>
<keyword evidence="2" id="KW-1185">Reference proteome</keyword>